<name>A0A380B4R8_9GAMM</name>
<dbReference type="PANTHER" id="PTHR33254">
    <property type="entry name" value="4-HYDROXY-4-METHYL-2-OXOGLUTARATE ALDOLASE 3-RELATED"/>
    <property type="match status" value="1"/>
</dbReference>
<keyword evidence="6 10" id="KW-0460">Magnesium</keyword>
<dbReference type="EC" id="4.1.3.17" evidence="4"/>
<feature type="binding site" evidence="10">
    <location>
        <position position="123"/>
    </location>
    <ligand>
        <name>substrate</name>
    </ligand>
</feature>
<evidence type="ECO:0000256" key="7">
    <source>
        <dbReference type="ARBA" id="ARBA00023239"/>
    </source>
</evidence>
<keyword evidence="7 11" id="KW-0456">Lyase</keyword>
<dbReference type="CDD" id="cd16841">
    <property type="entry name" value="RraA_family"/>
    <property type="match status" value="1"/>
</dbReference>
<dbReference type="FunFam" id="3.50.30.40:FF:000002">
    <property type="entry name" value="4-carboxy-4-hydroxy-2-oxoadipate aldolase/oxaloacetate decarboxylase"/>
    <property type="match status" value="1"/>
</dbReference>
<dbReference type="NCBIfam" id="TIGR02798">
    <property type="entry name" value="ligK_PcmE"/>
    <property type="match status" value="1"/>
</dbReference>
<dbReference type="GO" id="GO:0047443">
    <property type="term" value="F:4-hydroxy-4-methyl-2-oxoglutarate aldolase activity"/>
    <property type="evidence" value="ECO:0007669"/>
    <property type="project" value="UniProtKB-EC"/>
</dbReference>
<evidence type="ECO:0000256" key="9">
    <source>
        <dbReference type="ARBA" id="ARBA00061585"/>
    </source>
</evidence>
<dbReference type="SUPFAM" id="SSF89562">
    <property type="entry name" value="RraA-like"/>
    <property type="match status" value="1"/>
</dbReference>
<dbReference type="InterPro" id="IPR014165">
    <property type="entry name" value="LigK_PcmE"/>
</dbReference>
<reference evidence="11 12" key="1">
    <citation type="submission" date="2018-06" db="EMBL/GenBank/DDBJ databases">
        <authorList>
            <consortium name="Pathogen Informatics"/>
            <person name="Doyle S."/>
        </authorList>
    </citation>
    <scope>NUCLEOTIDE SEQUENCE [LARGE SCALE GENOMIC DNA]</scope>
    <source>
        <strain evidence="11 12">NCTC11544</strain>
    </source>
</reference>
<evidence type="ECO:0000313" key="11">
    <source>
        <dbReference type="EMBL" id="SUI93024.1"/>
    </source>
</evidence>
<evidence type="ECO:0000256" key="10">
    <source>
        <dbReference type="PIRSR" id="PIRSR605493-1"/>
    </source>
</evidence>
<dbReference type="AlphaFoldDB" id="A0A380B4R8"/>
<dbReference type="InterPro" id="IPR036704">
    <property type="entry name" value="RraA/RraA-like_sf"/>
</dbReference>
<dbReference type="Pfam" id="PF03737">
    <property type="entry name" value="RraA-like"/>
    <property type="match status" value="1"/>
</dbReference>
<comment type="catalytic activity">
    <reaction evidence="1">
        <text>4-hydroxy-4-methyl-2-oxoglutarate = 2 pyruvate</text>
        <dbReference type="Rhea" id="RHEA:22748"/>
        <dbReference type="ChEBI" id="CHEBI:15361"/>
        <dbReference type="ChEBI" id="CHEBI:58276"/>
        <dbReference type="EC" id="4.1.3.17"/>
    </reaction>
</comment>
<feature type="binding site" evidence="10">
    <location>
        <begin position="100"/>
        <end position="103"/>
    </location>
    <ligand>
        <name>substrate</name>
    </ligand>
</feature>
<evidence type="ECO:0000256" key="4">
    <source>
        <dbReference type="ARBA" id="ARBA00012213"/>
    </source>
</evidence>
<evidence type="ECO:0000256" key="5">
    <source>
        <dbReference type="ARBA" id="ARBA00022723"/>
    </source>
</evidence>
<comment type="similarity">
    <text evidence="9">Belongs to the LigK/PcmE family.</text>
</comment>
<protein>
    <recommendedName>
        <fullName evidence="4">4-hydroxy-4-methyl-2-oxoglutarate aldolase</fullName>
        <ecNumber evidence="4">4.1.3.17</ecNumber>
    </recommendedName>
</protein>
<dbReference type="RefSeq" id="WP_115184815.1">
    <property type="nucleotide sequence ID" value="NZ_CAMISD010000001.1"/>
</dbReference>
<evidence type="ECO:0000256" key="8">
    <source>
        <dbReference type="ARBA" id="ARBA00051467"/>
    </source>
</evidence>
<gene>
    <name evidence="11" type="primary">proA_2</name>
    <name evidence="11" type="ORF">NCTC11544_05699</name>
</gene>
<evidence type="ECO:0000256" key="2">
    <source>
        <dbReference type="ARBA" id="ARBA00001946"/>
    </source>
</evidence>
<feature type="binding site" evidence="10">
    <location>
        <position position="122"/>
    </location>
    <ligand>
        <name>substrate</name>
    </ligand>
</feature>
<evidence type="ECO:0000256" key="1">
    <source>
        <dbReference type="ARBA" id="ARBA00001342"/>
    </source>
</evidence>
<keyword evidence="5 10" id="KW-0479">Metal-binding</keyword>
<accession>A0A380B4R8</accession>
<comment type="subunit">
    <text evidence="3">Homohexamer.</text>
</comment>
<evidence type="ECO:0000256" key="3">
    <source>
        <dbReference type="ARBA" id="ARBA00011643"/>
    </source>
</evidence>
<dbReference type="GO" id="GO:0046872">
    <property type="term" value="F:metal ion binding"/>
    <property type="evidence" value="ECO:0007669"/>
    <property type="project" value="UniProtKB-KW"/>
</dbReference>
<dbReference type="GO" id="GO:0042537">
    <property type="term" value="P:benzene-containing compound metabolic process"/>
    <property type="evidence" value="ECO:0007669"/>
    <property type="project" value="UniProtKB-ARBA"/>
</dbReference>
<dbReference type="PANTHER" id="PTHR33254:SF16">
    <property type="entry name" value="BLR3842 PROTEIN"/>
    <property type="match status" value="1"/>
</dbReference>
<comment type="cofactor">
    <cofactor evidence="2 10">
        <name>Mg(2+)</name>
        <dbReference type="ChEBI" id="CHEBI:18420"/>
    </cofactor>
</comment>
<evidence type="ECO:0000256" key="6">
    <source>
        <dbReference type="ARBA" id="ARBA00022842"/>
    </source>
</evidence>
<sequence length="237" mass="25580">MSLIGKKGVVIRNIPRANANTLDALAEFGVATVHEAQGRKGLLDPAIRPIQQDHGIAGSAVTVLVAPGDNWMFHVAVEQCRPGDILVVAPTSPCSDGYFGDLLATSLKARGVRGLIADLGVRDTRTLREMGFPVWSRAVYAQGTVKETLGSVNVPLVCAGQLIYPGDAMIADDDGVVVVRQTEAEQVLAASRQRAELEESKRLRMANGELGLDIYQMRPRLAEKGLKYYDSLDLLED</sequence>
<dbReference type="Proteomes" id="UP000255529">
    <property type="component" value="Unassembled WGS sequence"/>
</dbReference>
<dbReference type="GO" id="GO:0019336">
    <property type="term" value="P:phenol-containing compound catabolic process"/>
    <property type="evidence" value="ECO:0007669"/>
    <property type="project" value="UniProtKB-ARBA"/>
</dbReference>
<dbReference type="InterPro" id="IPR005493">
    <property type="entry name" value="RraA/RraA-like"/>
</dbReference>
<dbReference type="Gene3D" id="3.50.30.40">
    <property type="entry name" value="Ribonuclease E inhibitor RraA/RraA-like"/>
    <property type="match status" value="1"/>
</dbReference>
<organism evidence="11 12">
    <name type="scientific">Serratia quinivorans</name>
    <dbReference type="NCBI Taxonomy" id="137545"/>
    <lineage>
        <taxon>Bacteria</taxon>
        <taxon>Pseudomonadati</taxon>
        <taxon>Pseudomonadota</taxon>
        <taxon>Gammaproteobacteria</taxon>
        <taxon>Enterobacterales</taxon>
        <taxon>Yersiniaceae</taxon>
        <taxon>Serratia</taxon>
    </lineage>
</organism>
<comment type="catalytic activity">
    <reaction evidence="8">
        <text>2-hydroxy-4-oxobutane-1,2,4-tricarboxylate = oxaloacetate + pyruvate</text>
        <dbReference type="Rhea" id="RHEA:28935"/>
        <dbReference type="ChEBI" id="CHEBI:15361"/>
        <dbReference type="ChEBI" id="CHEBI:16452"/>
        <dbReference type="ChEBI" id="CHEBI:58075"/>
        <dbReference type="EC" id="4.1.3.17"/>
    </reaction>
</comment>
<evidence type="ECO:0000313" key="12">
    <source>
        <dbReference type="Proteomes" id="UP000255529"/>
    </source>
</evidence>
<dbReference type="NCBIfam" id="NF006731">
    <property type="entry name" value="PRK09262.1"/>
    <property type="match status" value="1"/>
</dbReference>
<proteinExistence type="inferred from homology"/>
<dbReference type="GO" id="GO:0072329">
    <property type="term" value="P:monocarboxylic acid catabolic process"/>
    <property type="evidence" value="ECO:0007669"/>
    <property type="project" value="UniProtKB-ARBA"/>
</dbReference>
<dbReference type="EMBL" id="UGYN01000002">
    <property type="protein sequence ID" value="SUI93024.1"/>
    <property type="molecule type" value="Genomic_DNA"/>
</dbReference>